<protein>
    <recommendedName>
        <fullName evidence="3">Reverse transcriptase domain-containing protein</fullName>
    </recommendedName>
</protein>
<evidence type="ECO:0008006" key="3">
    <source>
        <dbReference type="Google" id="ProtNLM"/>
    </source>
</evidence>
<comment type="caution">
    <text evidence="1">The sequence shown here is derived from an EMBL/GenBank/DDBJ whole genome shotgun (WGS) entry which is preliminary data.</text>
</comment>
<name>A0A4C1TQ10_EUMVA</name>
<proteinExistence type="predicted"/>
<dbReference type="Proteomes" id="UP000299102">
    <property type="component" value="Unassembled WGS sequence"/>
</dbReference>
<sequence>MCKSSLRKSFSTEYVGARVANACVNIKINIYRETKTNVKLEFLGCAFPIDRAVKQGDALSPKLFSAVLEQVFRKLEWDHLRLDVYGLRLNHLRFDDDLSSHTGGK</sequence>
<organism evidence="1 2">
    <name type="scientific">Eumeta variegata</name>
    <name type="common">Bagworm moth</name>
    <name type="synonym">Eumeta japonica</name>
    <dbReference type="NCBI Taxonomy" id="151549"/>
    <lineage>
        <taxon>Eukaryota</taxon>
        <taxon>Metazoa</taxon>
        <taxon>Ecdysozoa</taxon>
        <taxon>Arthropoda</taxon>
        <taxon>Hexapoda</taxon>
        <taxon>Insecta</taxon>
        <taxon>Pterygota</taxon>
        <taxon>Neoptera</taxon>
        <taxon>Endopterygota</taxon>
        <taxon>Lepidoptera</taxon>
        <taxon>Glossata</taxon>
        <taxon>Ditrysia</taxon>
        <taxon>Tineoidea</taxon>
        <taxon>Psychidae</taxon>
        <taxon>Oiketicinae</taxon>
        <taxon>Eumeta</taxon>
    </lineage>
</organism>
<dbReference type="AlphaFoldDB" id="A0A4C1TQ10"/>
<reference evidence="1 2" key="1">
    <citation type="journal article" date="2019" name="Commun. Biol.">
        <title>The bagworm genome reveals a unique fibroin gene that provides high tensile strength.</title>
        <authorList>
            <person name="Kono N."/>
            <person name="Nakamura H."/>
            <person name="Ohtoshi R."/>
            <person name="Tomita M."/>
            <person name="Numata K."/>
            <person name="Arakawa K."/>
        </authorList>
    </citation>
    <scope>NUCLEOTIDE SEQUENCE [LARGE SCALE GENOMIC DNA]</scope>
</reference>
<evidence type="ECO:0000313" key="2">
    <source>
        <dbReference type="Proteomes" id="UP000299102"/>
    </source>
</evidence>
<dbReference type="EMBL" id="BGZK01000076">
    <property type="protein sequence ID" value="GBP16049.1"/>
    <property type="molecule type" value="Genomic_DNA"/>
</dbReference>
<evidence type="ECO:0000313" key="1">
    <source>
        <dbReference type="EMBL" id="GBP16049.1"/>
    </source>
</evidence>
<accession>A0A4C1TQ10</accession>
<keyword evidence="2" id="KW-1185">Reference proteome</keyword>
<gene>
    <name evidence="1" type="ORF">EVAR_94390_1</name>
</gene>
<dbReference type="OrthoDB" id="410104at2759"/>